<keyword evidence="4" id="KW-0472">Membrane</keyword>
<dbReference type="GO" id="GO:0016020">
    <property type="term" value="C:membrane"/>
    <property type="evidence" value="ECO:0007669"/>
    <property type="project" value="UniProtKB-SubCell"/>
</dbReference>
<evidence type="ECO:0000256" key="1">
    <source>
        <dbReference type="ARBA" id="ARBA00004370"/>
    </source>
</evidence>
<keyword evidence="2" id="KW-0812">Transmembrane</keyword>
<organism evidence="6 7">
    <name type="scientific">Caenorhabditis japonica</name>
    <dbReference type="NCBI Taxonomy" id="281687"/>
    <lineage>
        <taxon>Eukaryota</taxon>
        <taxon>Metazoa</taxon>
        <taxon>Ecdysozoa</taxon>
        <taxon>Nematoda</taxon>
        <taxon>Chromadorea</taxon>
        <taxon>Rhabditida</taxon>
        <taxon>Rhabditina</taxon>
        <taxon>Rhabditomorpha</taxon>
        <taxon>Rhabditoidea</taxon>
        <taxon>Rhabditidae</taxon>
        <taxon>Peloderinae</taxon>
        <taxon>Caenorhabditis</taxon>
    </lineage>
</organism>
<evidence type="ECO:0000259" key="5">
    <source>
        <dbReference type="Pfam" id="PF01094"/>
    </source>
</evidence>
<dbReference type="Proteomes" id="UP000005237">
    <property type="component" value="Unassembled WGS sequence"/>
</dbReference>
<dbReference type="InterPro" id="IPR001828">
    <property type="entry name" value="ANF_lig-bd_rcpt"/>
</dbReference>
<evidence type="ECO:0000256" key="2">
    <source>
        <dbReference type="ARBA" id="ARBA00022692"/>
    </source>
</evidence>
<sequence length="73" mass="8379">MEWGLTTAQSLNDRNRFPTTLPFSVNSYSLALAIRATMLKYGWDQYVFLYSNDGDPEKCESLKNDVQVNILDL</sequence>
<reference evidence="7" key="1">
    <citation type="submission" date="2010-08" db="EMBL/GenBank/DDBJ databases">
        <authorList>
            <consortium name="Caenorhabditis japonica Sequencing Consortium"/>
            <person name="Wilson R.K."/>
        </authorList>
    </citation>
    <scope>NUCLEOTIDE SEQUENCE [LARGE SCALE GENOMIC DNA]</scope>
    <source>
        <strain evidence="7">DF5081</strain>
    </source>
</reference>
<evidence type="ECO:0000256" key="4">
    <source>
        <dbReference type="ARBA" id="ARBA00023136"/>
    </source>
</evidence>
<name>A0A8R1EH22_CAEJA</name>
<proteinExistence type="predicted"/>
<evidence type="ECO:0000313" key="7">
    <source>
        <dbReference type="Proteomes" id="UP000005237"/>
    </source>
</evidence>
<feature type="domain" description="Receptor ligand binding region" evidence="5">
    <location>
        <begin position="3"/>
        <end position="66"/>
    </location>
</feature>
<reference evidence="6" key="2">
    <citation type="submission" date="2022-06" db="UniProtKB">
        <authorList>
            <consortium name="EnsemblMetazoa"/>
        </authorList>
    </citation>
    <scope>IDENTIFICATION</scope>
    <source>
        <strain evidence="6">DF5081</strain>
    </source>
</reference>
<dbReference type="EnsemblMetazoa" id="CJA36704.1">
    <property type="protein sequence ID" value="CJA36704.1"/>
    <property type="gene ID" value="WBGene00212551"/>
</dbReference>
<evidence type="ECO:0000313" key="6">
    <source>
        <dbReference type="EnsemblMetazoa" id="CJA36704.1"/>
    </source>
</evidence>
<dbReference type="InterPro" id="IPR028082">
    <property type="entry name" value="Peripla_BP_I"/>
</dbReference>
<protein>
    <submittedName>
        <fullName evidence="6">ANF_receptor domain-containing protein</fullName>
    </submittedName>
</protein>
<dbReference type="SUPFAM" id="SSF53822">
    <property type="entry name" value="Periplasmic binding protein-like I"/>
    <property type="match status" value="1"/>
</dbReference>
<evidence type="ECO:0000256" key="3">
    <source>
        <dbReference type="ARBA" id="ARBA00022989"/>
    </source>
</evidence>
<keyword evidence="7" id="KW-1185">Reference proteome</keyword>
<dbReference type="Pfam" id="PF01094">
    <property type="entry name" value="ANF_receptor"/>
    <property type="match status" value="1"/>
</dbReference>
<accession>A0A8R1EH22</accession>
<keyword evidence="3" id="KW-1133">Transmembrane helix</keyword>
<dbReference type="AlphaFoldDB" id="A0A8R1EH22"/>
<comment type="subcellular location">
    <subcellularLocation>
        <location evidence="1">Membrane</location>
    </subcellularLocation>
</comment>